<organism evidence="2 3">
    <name type="scientific">Datura stramonium</name>
    <name type="common">Jimsonweed</name>
    <name type="synonym">Common thornapple</name>
    <dbReference type="NCBI Taxonomy" id="4076"/>
    <lineage>
        <taxon>Eukaryota</taxon>
        <taxon>Viridiplantae</taxon>
        <taxon>Streptophyta</taxon>
        <taxon>Embryophyta</taxon>
        <taxon>Tracheophyta</taxon>
        <taxon>Spermatophyta</taxon>
        <taxon>Magnoliopsida</taxon>
        <taxon>eudicotyledons</taxon>
        <taxon>Gunneridae</taxon>
        <taxon>Pentapetalae</taxon>
        <taxon>asterids</taxon>
        <taxon>lamiids</taxon>
        <taxon>Solanales</taxon>
        <taxon>Solanaceae</taxon>
        <taxon>Solanoideae</taxon>
        <taxon>Datureae</taxon>
        <taxon>Datura</taxon>
    </lineage>
</organism>
<feature type="region of interest" description="Disordered" evidence="1">
    <location>
        <begin position="264"/>
        <end position="297"/>
    </location>
</feature>
<feature type="compositionally biased region" description="Polar residues" evidence="1">
    <location>
        <begin position="72"/>
        <end position="103"/>
    </location>
</feature>
<dbReference type="Proteomes" id="UP000823775">
    <property type="component" value="Unassembled WGS sequence"/>
</dbReference>
<comment type="caution">
    <text evidence="2">The sequence shown here is derived from an EMBL/GenBank/DDBJ whole genome shotgun (WGS) entry which is preliminary data.</text>
</comment>
<feature type="region of interest" description="Disordered" evidence="1">
    <location>
        <begin position="1"/>
        <end position="109"/>
    </location>
</feature>
<keyword evidence="3" id="KW-1185">Reference proteome</keyword>
<dbReference type="PANTHER" id="PTHR33499:SF27">
    <property type="entry name" value="TRANSPOSASE TNP1_EN_SPM-LIKE DOMAIN-CONTAINING PROTEIN"/>
    <property type="match status" value="1"/>
</dbReference>
<gene>
    <name evidence="2" type="ORF">HAX54_016912</name>
</gene>
<protein>
    <recommendedName>
        <fullName evidence="4">Transposase</fullName>
    </recommendedName>
</protein>
<dbReference type="InterPro" id="IPR004252">
    <property type="entry name" value="Probable_transposase_24"/>
</dbReference>
<evidence type="ECO:0000313" key="2">
    <source>
        <dbReference type="EMBL" id="MCD7446818.1"/>
    </source>
</evidence>
<feature type="compositionally biased region" description="Basic residues" evidence="1">
    <location>
        <begin position="1"/>
        <end position="17"/>
    </location>
</feature>
<feature type="compositionally biased region" description="Basic and acidic residues" evidence="1">
    <location>
        <begin position="285"/>
        <end position="297"/>
    </location>
</feature>
<accession>A0ABS8RJN2</accession>
<evidence type="ECO:0000313" key="3">
    <source>
        <dbReference type="Proteomes" id="UP000823775"/>
    </source>
</evidence>
<feature type="compositionally biased region" description="Polar residues" evidence="1">
    <location>
        <begin position="452"/>
        <end position="461"/>
    </location>
</feature>
<dbReference type="EMBL" id="JACEIK010000021">
    <property type="protein sequence ID" value="MCD7446818.1"/>
    <property type="molecule type" value="Genomic_DNA"/>
</dbReference>
<feature type="region of interest" description="Disordered" evidence="1">
    <location>
        <begin position="452"/>
        <end position="482"/>
    </location>
</feature>
<dbReference type="PANTHER" id="PTHR33499">
    <property type="entry name" value="OS12G0282400 PROTEIN-RELATED"/>
    <property type="match status" value="1"/>
</dbReference>
<reference evidence="2 3" key="1">
    <citation type="journal article" date="2021" name="BMC Genomics">
        <title>Datura genome reveals duplications of psychoactive alkaloid biosynthetic genes and high mutation rate following tissue culture.</title>
        <authorList>
            <person name="Rajewski A."/>
            <person name="Carter-House D."/>
            <person name="Stajich J."/>
            <person name="Litt A."/>
        </authorList>
    </citation>
    <scope>NUCLEOTIDE SEQUENCE [LARGE SCALE GENOMIC DNA]</scope>
    <source>
        <strain evidence="2">AR-01</strain>
    </source>
</reference>
<proteinExistence type="predicted"/>
<evidence type="ECO:0000256" key="1">
    <source>
        <dbReference type="SAM" id="MobiDB-lite"/>
    </source>
</evidence>
<evidence type="ECO:0008006" key="4">
    <source>
        <dbReference type="Google" id="ProtNLM"/>
    </source>
</evidence>
<sequence length="482" mass="55066">MARFARGRGRRGGRGRGRGNSEGVRDNFAVASSININPPDRPTLDQASQPQAKPTGIPEATQRISPDLRGPGTSQRPLSGSQLSRNMEGSVHPSSENLNSCEVSCSKSKKGRGKYRSINVDMKTKYGSKITVYIPDDIDRAVGPGARDIVNYCGLIMRSTISFRDGDWANIFEKHGEPMWLKVKEKFEVGGGRGEHVLQGFVASTMKRLFRTWKTRLHAEYSRYNTDDERQSHLPKDVMPEDWKFLIQYFGSQAFKAKSERNKINRKKQTTKHSCGSKSFAEVEESTRDPLTGEKAPPDRIWELQHTRRNDKGELLWSDQQSQQIYGQIQELVVQQQYKQNENPMTGDEILATVLGERTGYVRGKGYGKKPLKRSRMQLANFGSDLSSVIESVRQEMQADMDRKLQEEREQMRAEMDKRFQTQMEEERRQMRVEIDKRIQDQMVAALMVRMQQGQGSSTGRVIQGKKQKNPEASWGIKRKRK</sequence>
<dbReference type="Pfam" id="PF03004">
    <property type="entry name" value="Transposase_24"/>
    <property type="match status" value="1"/>
</dbReference>
<name>A0ABS8RJN2_DATST</name>